<evidence type="ECO:0000313" key="4">
    <source>
        <dbReference type="Proteomes" id="UP000736335"/>
    </source>
</evidence>
<name>A0A9P6HAD4_9AGAM</name>
<comment type="caution">
    <text evidence="3">The sequence shown here is derived from an EMBL/GenBank/DDBJ whole genome shotgun (WGS) entry which is preliminary data.</text>
</comment>
<dbReference type="AlphaFoldDB" id="A0A9P6HAD4"/>
<feature type="region of interest" description="Disordered" evidence="2">
    <location>
        <begin position="349"/>
        <end position="391"/>
    </location>
</feature>
<sequence>MSFPNNHTYKVANGISTISRIDRRATARKTYATAAGTPYTTDDQVEILEIVTEVDAERLRETIPHLMGLTWDNELWVRTIIAEKVAFQMRGRFGELEHPIKKELWYTLQRGIYNQDLLEHGVTVPRAVCHATASTSLLWSLVREGESWVERLEREVKEAKADVLRLSAEGLQMKETLAAFQQGTNEALDAMVANHQELITGLKVRDNNIKGALARRDEKTEELENVVAVLTAQVESLQDKTCNCKEGPKLVGQGTADVPFELEYADEVVLPSLNPSSYATPPIENAVPVPTPAPASTLAASNKENCGHCALQPIHQLVKIEDEVVELSRMVTSLVEVKSEIQLRHQLRLTRQDPAQGSDEGDGGSLADYVDSAAEQSPGDGNVTGDKGSNTQWVHAEHIVITVNK</sequence>
<evidence type="ECO:0000313" key="3">
    <source>
        <dbReference type="EMBL" id="KAF9782061.1"/>
    </source>
</evidence>
<evidence type="ECO:0000256" key="2">
    <source>
        <dbReference type="SAM" id="MobiDB-lite"/>
    </source>
</evidence>
<organism evidence="3 4">
    <name type="scientific">Thelephora terrestris</name>
    <dbReference type="NCBI Taxonomy" id="56493"/>
    <lineage>
        <taxon>Eukaryota</taxon>
        <taxon>Fungi</taxon>
        <taxon>Dikarya</taxon>
        <taxon>Basidiomycota</taxon>
        <taxon>Agaricomycotina</taxon>
        <taxon>Agaricomycetes</taxon>
        <taxon>Thelephorales</taxon>
        <taxon>Thelephoraceae</taxon>
        <taxon>Thelephora</taxon>
    </lineage>
</organism>
<accession>A0A9P6HAD4</accession>
<reference evidence="3" key="2">
    <citation type="submission" date="2020-11" db="EMBL/GenBank/DDBJ databases">
        <authorList>
            <consortium name="DOE Joint Genome Institute"/>
            <person name="Kuo A."/>
            <person name="Miyauchi S."/>
            <person name="Kiss E."/>
            <person name="Drula E."/>
            <person name="Kohler A."/>
            <person name="Sanchez-Garcia M."/>
            <person name="Andreopoulos B."/>
            <person name="Barry K.W."/>
            <person name="Bonito G."/>
            <person name="Buee M."/>
            <person name="Carver A."/>
            <person name="Chen C."/>
            <person name="Cichocki N."/>
            <person name="Clum A."/>
            <person name="Culley D."/>
            <person name="Crous P.W."/>
            <person name="Fauchery L."/>
            <person name="Girlanda M."/>
            <person name="Hayes R."/>
            <person name="Keri Z."/>
            <person name="Labutti K."/>
            <person name="Lipzen A."/>
            <person name="Lombard V."/>
            <person name="Magnuson J."/>
            <person name="Maillard F."/>
            <person name="Morin E."/>
            <person name="Murat C."/>
            <person name="Nolan M."/>
            <person name="Ohm R."/>
            <person name="Pangilinan J."/>
            <person name="Pereira M."/>
            <person name="Perotto S."/>
            <person name="Peter M."/>
            <person name="Riley R."/>
            <person name="Sitrit Y."/>
            <person name="Stielow B."/>
            <person name="Szollosi G."/>
            <person name="Zifcakova L."/>
            <person name="Stursova M."/>
            <person name="Spatafora J.W."/>
            <person name="Tedersoo L."/>
            <person name="Vaario L.-M."/>
            <person name="Yamada A."/>
            <person name="Yan M."/>
            <person name="Wang P."/>
            <person name="Xu J."/>
            <person name="Bruns T."/>
            <person name="Baldrian P."/>
            <person name="Vilgalys R."/>
            <person name="Henrissat B."/>
            <person name="Grigoriev I.V."/>
            <person name="Hibbett D."/>
            <person name="Nagy L.G."/>
            <person name="Martin F.M."/>
        </authorList>
    </citation>
    <scope>NUCLEOTIDE SEQUENCE</scope>
    <source>
        <strain evidence="3">UH-Tt-Lm1</strain>
    </source>
</reference>
<proteinExistence type="predicted"/>
<feature type="coiled-coil region" evidence="1">
    <location>
        <begin position="142"/>
        <end position="169"/>
    </location>
</feature>
<reference evidence="3" key="1">
    <citation type="journal article" date="2020" name="Nat. Commun.">
        <title>Large-scale genome sequencing of mycorrhizal fungi provides insights into the early evolution of symbiotic traits.</title>
        <authorList>
            <person name="Miyauchi S."/>
            <person name="Kiss E."/>
            <person name="Kuo A."/>
            <person name="Drula E."/>
            <person name="Kohler A."/>
            <person name="Sanchez-Garcia M."/>
            <person name="Morin E."/>
            <person name="Andreopoulos B."/>
            <person name="Barry K.W."/>
            <person name="Bonito G."/>
            <person name="Buee M."/>
            <person name="Carver A."/>
            <person name="Chen C."/>
            <person name="Cichocki N."/>
            <person name="Clum A."/>
            <person name="Culley D."/>
            <person name="Crous P.W."/>
            <person name="Fauchery L."/>
            <person name="Girlanda M."/>
            <person name="Hayes R.D."/>
            <person name="Keri Z."/>
            <person name="LaButti K."/>
            <person name="Lipzen A."/>
            <person name="Lombard V."/>
            <person name="Magnuson J."/>
            <person name="Maillard F."/>
            <person name="Murat C."/>
            <person name="Nolan M."/>
            <person name="Ohm R.A."/>
            <person name="Pangilinan J."/>
            <person name="Pereira M.F."/>
            <person name="Perotto S."/>
            <person name="Peter M."/>
            <person name="Pfister S."/>
            <person name="Riley R."/>
            <person name="Sitrit Y."/>
            <person name="Stielow J.B."/>
            <person name="Szollosi G."/>
            <person name="Zifcakova L."/>
            <person name="Stursova M."/>
            <person name="Spatafora J.W."/>
            <person name="Tedersoo L."/>
            <person name="Vaario L.M."/>
            <person name="Yamada A."/>
            <person name="Yan M."/>
            <person name="Wang P."/>
            <person name="Xu J."/>
            <person name="Bruns T."/>
            <person name="Baldrian P."/>
            <person name="Vilgalys R."/>
            <person name="Dunand C."/>
            <person name="Henrissat B."/>
            <person name="Grigoriev I.V."/>
            <person name="Hibbett D."/>
            <person name="Nagy L.G."/>
            <person name="Martin F.M."/>
        </authorList>
    </citation>
    <scope>NUCLEOTIDE SEQUENCE</scope>
    <source>
        <strain evidence="3">UH-Tt-Lm1</strain>
    </source>
</reference>
<dbReference type="EMBL" id="WIUZ02000012">
    <property type="protein sequence ID" value="KAF9782061.1"/>
    <property type="molecule type" value="Genomic_DNA"/>
</dbReference>
<gene>
    <name evidence="3" type="ORF">BJ322DRAFT_1110950</name>
</gene>
<dbReference type="Proteomes" id="UP000736335">
    <property type="component" value="Unassembled WGS sequence"/>
</dbReference>
<keyword evidence="1" id="KW-0175">Coiled coil</keyword>
<protein>
    <submittedName>
        <fullName evidence="3">Uncharacterized protein</fullName>
    </submittedName>
</protein>
<evidence type="ECO:0000256" key="1">
    <source>
        <dbReference type="SAM" id="Coils"/>
    </source>
</evidence>
<keyword evidence="4" id="KW-1185">Reference proteome</keyword>